<gene>
    <name evidence="1" type="ORF">DWY38_12450</name>
</gene>
<evidence type="ECO:0000313" key="1">
    <source>
        <dbReference type="EMBL" id="RGR53093.1"/>
    </source>
</evidence>
<dbReference type="AlphaFoldDB" id="A0A395UWF7"/>
<sequence length="478" mass="53406">MKRKNVIISALVLAIALTGCSGKKVDYNMETENINTKAGSDISAFDDSTKWNDSFSVETSDKSVDVDISADITLPDCKSMSVVEVKNIKVGADFKKSVIEAYFGDSTVYYHDIPHYTKEEIYHSMEVVKNEIAGYQQEIDAGLITEEGVSRVMKSENDLLEQYEKAEPSALDTREKATDYTDCNEYLGYIGNVFCEIRFGIAEDGSLEYISAQPLKAGSEGTLYDDSEYGYYGPPSFAEEKGVEGFNGGSTGGYTTSSYDNECALSKDEAIKKAEEFQNKLGRASQVYIGTSDYEWSAGVIEDGDDTVKTDDKESVIKDTAWGYIIDYGEGVDGIAFCKSLDFTRNMDIWETLDNYDDFMPYGSSSFIVTDQGVTEFTVSYPVDIVNESKNVELLSMDTIKEIIKDDMTKNSDQYDFTQNHTYNNLKLGYIRLKDASDKDKCTYVPAWCLSKQDNGYDRYPVYVNAIDGTIIRSDDLI</sequence>
<evidence type="ECO:0000313" key="2">
    <source>
        <dbReference type="Proteomes" id="UP000266066"/>
    </source>
</evidence>
<comment type="caution">
    <text evidence="1">The sequence shown here is derived from an EMBL/GenBank/DDBJ whole genome shotgun (WGS) entry which is preliminary data.</text>
</comment>
<accession>A0A395UWF7</accession>
<protein>
    <submittedName>
        <fullName evidence="1">Uncharacterized protein</fullName>
    </submittedName>
</protein>
<dbReference type="RefSeq" id="WP_118392467.1">
    <property type="nucleotide sequence ID" value="NZ_QRUJ01000015.1"/>
</dbReference>
<organism evidence="1 2">
    <name type="scientific">Agathobacter rectalis</name>
    <dbReference type="NCBI Taxonomy" id="39491"/>
    <lineage>
        <taxon>Bacteria</taxon>
        <taxon>Bacillati</taxon>
        <taxon>Bacillota</taxon>
        <taxon>Clostridia</taxon>
        <taxon>Lachnospirales</taxon>
        <taxon>Lachnospiraceae</taxon>
        <taxon>Agathobacter</taxon>
    </lineage>
</organism>
<name>A0A395UWF7_9FIRM</name>
<dbReference type="EMBL" id="QRUJ01000015">
    <property type="protein sequence ID" value="RGR53093.1"/>
    <property type="molecule type" value="Genomic_DNA"/>
</dbReference>
<dbReference type="PROSITE" id="PS51257">
    <property type="entry name" value="PROKAR_LIPOPROTEIN"/>
    <property type="match status" value="1"/>
</dbReference>
<proteinExistence type="predicted"/>
<reference evidence="1 2" key="1">
    <citation type="submission" date="2018-08" db="EMBL/GenBank/DDBJ databases">
        <title>A genome reference for cultivated species of the human gut microbiota.</title>
        <authorList>
            <person name="Zou Y."/>
            <person name="Xue W."/>
            <person name="Luo G."/>
        </authorList>
    </citation>
    <scope>NUCLEOTIDE SEQUENCE [LARGE SCALE GENOMIC DNA]</scope>
    <source>
        <strain evidence="1 2">AF25-15</strain>
    </source>
</reference>
<dbReference type="Proteomes" id="UP000266066">
    <property type="component" value="Unassembled WGS sequence"/>
</dbReference>